<evidence type="ECO:0000256" key="4">
    <source>
        <dbReference type="PIRSR" id="PIRSR601559-51"/>
    </source>
</evidence>
<dbReference type="InterPro" id="IPR017947">
    <property type="entry name" value="AryldialkylPase_Zn-BS"/>
</dbReference>
<evidence type="ECO:0000313" key="7">
    <source>
        <dbReference type="Proteomes" id="UP000184245"/>
    </source>
</evidence>
<feature type="binding site" evidence="4">
    <location>
        <position position="25"/>
    </location>
    <ligand>
        <name>Zn(2+)</name>
        <dbReference type="ChEBI" id="CHEBI:29105"/>
        <label>1</label>
    </ligand>
</feature>
<dbReference type="EMBL" id="FQVI01000013">
    <property type="protein sequence ID" value="SHF12192.1"/>
    <property type="molecule type" value="Genomic_DNA"/>
</dbReference>
<evidence type="ECO:0000313" key="6">
    <source>
        <dbReference type="EMBL" id="SHF12192.1"/>
    </source>
</evidence>
<evidence type="ECO:0000256" key="3">
    <source>
        <dbReference type="PIRSR" id="PIRSR601559-50"/>
    </source>
</evidence>
<dbReference type="OrthoDB" id="105927at2"/>
<keyword evidence="2" id="KW-0378">Hydrolase</keyword>
<feature type="modified residue" description="N6-carboxylysine" evidence="3 5">
    <location>
        <position position="136"/>
    </location>
</feature>
<comment type="similarity">
    <text evidence="5">Belongs to the metallo-dependent hydrolases superfamily. Phosphotriesterase family.</text>
</comment>
<protein>
    <submittedName>
        <fullName evidence="6">Phosphotriesterase-related protein</fullName>
    </submittedName>
</protein>
<evidence type="ECO:0000256" key="1">
    <source>
        <dbReference type="ARBA" id="ARBA00022723"/>
    </source>
</evidence>
<comment type="cofactor">
    <cofactor evidence="4">
        <name>a divalent metal cation</name>
        <dbReference type="ChEBI" id="CHEBI:60240"/>
    </cofactor>
    <text evidence="4">Binds 2 divalent metal cations per subunit.</text>
</comment>
<dbReference type="GO" id="GO:0008270">
    <property type="term" value="F:zinc ion binding"/>
    <property type="evidence" value="ECO:0007669"/>
    <property type="project" value="InterPro"/>
</dbReference>
<name>A0A1M4Z371_9CLOT</name>
<keyword evidence="1 4" id="KW-0479">Metal-binding</keyword>
<proteinExistence type="inferred from homology"/>
<feature type="binding site" description="via carbamate group" evidence="4">
    <location>
        <position position="136"/>
    </location>
    <ligand>
        <name>Zn(2+)</name>
        <dbReference type="ChEBI" id="CHEBI:29105"/>
        <label>2</label>
    </ligand>
</feature>
<evidence type="ECO:0000256" key="5">
    <source>
        <dbReference type="PROSITE-ProRule" id="PRU00679"/>
    </source>
</evidence>
<dbReference type="InterPro" id="IPR032466">
    <property type="entry name" value="Metal_Hydrolase"/>
</dbReference>
<dbReference type="Pfam" id="PF02126">
    <property type="entry name" value="PTE"/>
    <property type="match status" value="1"/>
</dbReference>
<keyword evidence="7" id="KW-1185">Reference proteome</keyword>
<dbReference type="Proteomes" id="UP000184245">
    <property type="component" value="Unassembled WGS sequence"/>
</dbReference>
<dbReference type="PANTHER" id="PTHR10819:SF3">
    <property type="entry name" value="PHOSPHOTRIESTERASE-RELATED PROTEIN"/>
    <property type="match status" value="1"/>
</dbReference>
<dbReference type="Gene3D" id="3.20.20.140">
    <property type="entry name" value="Metal-dependent hydrolases"/>
    <property type="match status" value="1"/>
</dbReference>
<feature type="binding site" description="via carbamate group" evidence="4">
    <location>
        <position position="136"/>
    </location>
    <ligand>
        <name>Zn(2+)</name>
        <dbReference type="ChEBI" id="CHEBI:29105"/>
        <label>1</label>
    </ligand>
</feature>
<dbReference type="PROSITE" id="PS51347">
    <property type="entry name" value="PHOSPHOTRIESTERASE_2"/>
    <property type="match status" value="1"/>
</dbReference>
<feature type="binding site" evidence="4">
    <location>
        <position position="255"/>
    </location>
    <ligand>
        <name>Zn(2+)</name>
        <dbReference type="ChEBI" id="CHEBI:29105"/>
        <label>1</label>
    </ligand>
</feature>
<dbReference type="InterPro" id="IPR001559">
    <property type="entry name" value="Phosphotriesterase"/>
</dbReference>
<dbReference type="STRING" id="1122155.SAMN02745158_02608"/>
<dbReference type="PANTHER" id="PTHR10819">
    <property type="entry name" value="PHOSPHOTRIESTERASE-RELATED"/>
    <property type="match status" value="1"/>
</dbReference>
<dbReference type="AlphaFoldDB" id="A0A1M4Z371"/>
<feature type="binding site" evidence="4">
    <location>
        <position position="23"/>
    </location>
    <ligand>
        <name>Zn(2+)</name>
        <dbReference type="ChEBI" id="CHEBI:29105"/>
        <label>1</label>
    </ligand>
</feature>
<feature type="binding site" evidence="4">
    <location>
        <position position="198"/>
    </location>
    <ligand>
        <name>Zn(2+)</name>
        <dbReference type="ChEBI" id="CHEBI:29105"/>
        <label>2</label>
    </ligand>
</feature>
<feature type="binding site" evidence="4">
    <location>
        <position position="169"/>
    </location>
    <ligand>
        <name>Zn(2+)</name>
        <dbReference type="ChEBI" id="CHEBI:29105"/>
        <label>2</label>
    </ligand>
</feature>
<evidence type="ECO:0000256" key="2">
    <source>
        <dbReference type="ARBA" id="ARBA00022801"/>
    </source>
</evidence>
<dbReference type="RefSeq" id="WP_084067925.1">
    <property type="nucleotide sequence ID" value="NZ_FQVI01000013.1"/>
</dbReference>
<dbReference type="PROSITE" id="PS01322">
    <property type="entry name" value="PHOSPHOTRIESTERASE_1"/>
    <property type="match status" value="1"/>
</dbReference>
<reference evidence="6 7" key="1">
    <citation type="submission" date="2016-11" db="EMBL/GenBank/DDBJ databases">
        <authorList>
            <person name="Jaros S."/>
            <person name="Januszkiewicz K."/>
            <person name="Wedrychowicz H."/>
        </authorList>
    </citation>
    <scope>NUCLEOTIDE SEQUENCE [LARGE SCALE GENOMIC DNA]</scope>
    <source>
        <strain evidence="6 7">DSM 17459</strain>
    </source>
</reference>
<gene>
    <name evidence="6" type="ORF">SAMN02745158_02608</name>
</gene>
<organism evidence="6 7">
    <name type="scientific">Lactonifactor longoviformis DSM 17459</name>
    <dbReference type="NCBI Taxonomy" id="1122155"/>
    <lineage>
        <taxon>Bacteria</taxon>
        <taxon>Bacillati</taxon>
        <taxon>Bacillota</taxon>
        <taxon>Clostridia</taxon>
        <taxon>Eubacteriales</taxon>
        <taxon>Clostridiaceae</taxon>
        <taxon>Lactonifactor</taxon>
    </lineage>
</organism>
<dbReference type="GO" id="GO:0016788">
    <property type="term" value="F:hydrolase activity, acting on ester bonds"/>
    <property type="evidence" value="ECO:0007669"/>
    <property type="project" value="InterPro"/>
</dbReference>
<sequence>MPKMIHTVRGLVPVDELGTTLMHEHILQANWSMRMSFKDWFDYDSFIEWASEDVKRTREIGVETLVEQTPVCLGRDIHAIRDVAERTGMQIIASTGFFYSENQWMFGRSEDNFVKWLMKDIEEGIQDTDIKPGLIKCGTDTPGVTDLNRTLLRAHAKASKVSGLPIATHSWYKNRSGISQMEIFEKEGLNPRKVLIGHCGDTNDLSYLEELLRMGCWIGLDRFGDDAKNPLEERVNTLAELCDRGWIGQLMISHDYVSFVDLGTFEWETKRRQDPDDAKYNSRYIHRYVLPMLRERGFGDREIHQLMRGNPRAYFAED</sequence>
<accession>A0A1M4Z371</accession>
<dbReference type="SUPFAM" id="SSF51556">
    <property type="entry name" value="Metallo-dependent hydrolases"/>
    <property type="match status" value="1"/>
</dbReference>